<dbReference type="FunFam" id="3.30.70.1350:FF:000002">
    <property type="entry name" value="Ferrous-iron efflux pump FieF"/>
    <property type="match status" value="1"/>
</dbReference>
<feature type="transmembrane region" description="Helical" evidence="9">
    <location>
        <begin position="82"/>
        <end position="100"/>
    </location>
</feature>
<evidence type="ECO:0000313" key="12">
    <source>
        <dbReference type="EMBL" id="KJV90515.1"/>
    </source>
</evidence>
<dbReference type="InterPro" id="IPR002524">
    <property type="entry name" value="Cation_efflux"/>
</dbReference>
<comment type="caution">
    <text evidence="12">The sequence shown here is derived from an EMBL/GenBank/DDBJ whole genome shotgun (WGS) entry which is preliminary data.</text>
</comment>
<dbReference type="PANTHER" id="PTHR43840:SF41">
    <property type="entry name" value="CATION-EFFLUX PUMP FIEF"/>
    <property type="match status" value="1"/>
</dbReference>
<dbReference type="GO" id="GO:0005886">
    <property type="term" value="C:plasma membrane"/>
    <property type="evidence" value="ECO:0007669"/>
    <property type="project" value="UniProtKB-SubCell"/>
</dbReference>
<evidence type="ECO:0000256" key="5">
    <source>
        <dbReference type="ARBA" id="ARBA00022692"/>
    </source>
</evidence>
<dbReference type="AlphaFoldDB" id="A0A0F3QD39"/>
<evidence type="ECO:0000256" key="3">
    <source>
        <dbReference type="ARBA" id="ARBA00022448"/>
    </source>
</evidence>
<keyword evidence="4" id="KW-1003">Cell membrane</keyword>
<dbReference type="GO" id="GO:0015086">
    <property type="term" value="F:cadmium ion transmembrane transporter activity"/>
    <property type="evidence" value="ECO:0007669"/>
    <property type="project" value="TreeGrafter"/>
</dbReference>
<dbReference type="Gene3D" id="3.30.70.1350">
    <property type="entry name" value="Cation efflux protein, cytoplasmic domain"/>
    <property type="match status" value="1"/>
</dbReference>
<dbReference type="EMBL" id="LAOI01000001">
    <property type="protein sequence ID" value="KJV90515.1"/>
    <property type="molecule type" value="Genomic_DNA"/>
</dbReference>
<evidence type="ECO:0000256" key="8">
    <source>
        <dbReference type="ARBA" id="ARBA00068882"/>
    </source>
</evidence>
<keyword evidence="5 9" id="KW-0812">Transmembrane</keyword>
<dbReference type="Pfam" id="PF16916">
    <property type="entry name" value="ZT_dimer"/>
    <property type="match status" value="1"/>
</dbReference>
<dbReference type="InterPro" id="IPR027470">
    <property type="entry name" value="Cation_efflux_CTD"/>
</dbReference>
<feature type="transmembrane region" description="Helical" evidence="9">
    <location>
        <begin position="177"/>
        <end position="198"/>
    </location>
</feature>
<dbReference type="GO" id="GO:0015341">
    <property type="term" value="F:zinc efflux antiporter activity"/>
    <property type="evidence" value="ECO:0007669"/>
    <property type="project" value="TreeGrafter"/>
</dbReference>
<dbReference type="PATRIC" id="fig|1359193.3.peg.1476"/>
<name>A0A0F3QD39_RICBE</name>
<keyword evidence="7 9" id="KW-0472">Membrane</keyword>
<proteinExistence type="inferred from homology"/>
<feature type="transmembrane region" description="Helical" evidence="9">
    <location>
        <begin position="12"/>
        <end position="33"/>
    </location>
</feature>
<dbReference type="GO" id="GO:0006882">
    <property type="term" value="P:intracellular zinc ion homeostasis"/>
    <property type="evidence" value="ECO:0007669"/>
    <property type="project" value="TreeGrafter"/>
</dbReference>
<keyword evidence="13" id="KW-1185">Reference proteome</keyword>
<evidence type="ECO:0000259" key="11">
    <source>
        <dbReference type="Pfam" id="PF16916"/>
    </source>
</evidence>
<keyword evidence="3" id="KW-0813">Transport</keyword>
<evidence type="ECO:0000256" key="6">
    <source>
        <dbReference type="ARBA" id="ARBA00022989"/>
    </source>
</evidence>
<dbReference type="InterPro" id="IPR050291">
    <property type="entry name" value="CDF_Transporter"/>
</dbReference>
<dbReference type="Pfam" id="PF01545">
    <property type="entry name" value="Cation_efflux"/>
    <property type="match status" value="1"/>
</dbReference>
<evidence type="ECO:0000256" key="2">
    <source>
        <dbReference type="ARBA" id="ARBA00008114"/>
    </source>
</evidence>
<accession>A0A0F3QD39</accession>
<organism evidence="12 13">
    <name type="scientific">Rickettsia bellii str. RML An4</name>
    <dbReference type="NCBI Taxonomy" id="1359193"/>
    <lineage>
        <taxon>Bacteria</taxon>
        <taxon>Pseudomonadati</taxon>
        <taxon>Pseudomonadota</taxon>
        <taxon>Alphaproteobacteria</taxon>
        <taxon>Rickettsiales</taxon>
        <taxon>Rickettsiaceae</taxon>
        <taxon>Rickettsieae</taxon>
        <taxon>Rickettsia</taxon>
        <taxon>belli group</taxon>
    </lineage>
</organism>
<feature type="transmembrane region" description="Helical" evidence="9">
    <location>
        <begin position="153"/>
        <end position="171"/>
    </location>
</feature>
<evidence type="ECO:0000256" key="9">
    <source>
        <dbReference type="SAM" id="Phobius"/>
    </source>
</evidence>
<dbReference type="PANTHER" id="PTHR43840">
    <property type="entry name" value="MITOCHONDRIAL METAL TRANSPORTER 1-RELATED"/>
    <property type="match status" value="1"/>
</dbReference>
<dbReference type="Gene3D" id="1.20.1510.10">
    <property type="entry name" value="Cation efflux protein transmembrane domain"/>
    <property type="match status" value="1"/>
</dbReference>
<feature type="domain" description="Cation efflux protein transmembrane" evidence="10">
    <location>
        <begin position="15"/>
        <end position="206"/>
    </location>
</feature>
<dbReference type="InterPro" id="IPR027469">
    <property type="entry name" value="Cation_efflux_TMD_sf"/>
</dbReference>
<evidence type="ECO:0000256" key="7">
    <source>
        <dbReference type="ARBA" id="ARBA00023136"/>
    </source>
</evidence>
<evidence type="ECO:0000256" key="4">
    <source>
        <dbReference type="ARBA" id="ARBA00022475"/>
    </source>
</evidence>
<gene>
    <name evidence="12" type="ORF">RBEAN4_1520</name>
</gene>
<dbReference type="NCBIfam" id="TIGR01297">
    <property type="entry name" value="CDF"/>
    <property type="match status" value="1"/>
</dbReference>
<feature type="transmembrane region" description="Helical" evidence="9">
    <location>
        <begin position="120"/>
        <end position="141"/>
    </location>
</feature>
<dbReference type="InterPro" id="IPR036837">
    <property type="entry name" value="Cation_efflux_CTD_sf"/>
</dbReference>
<protein>
    <recommendedName>
        <fullName evidence="8">Protein p34</fullName>
    </recommendedName>
</protein>
<comment type="subcellular location">
    <subcellularLocation>
        <location evidence="1">Cell membrane</location>
        <topology evidence="1">Multi-pass membrane protein</topology>
    </subcellularLocation>
</comment>
<dbReference type="RefSeq" id="WP_045799159.1">
    <property type="nucleotide sequence ID" value="NZ_LAOI01000001.1"/>
</dbReference>
<dbReference type="SUPFAM" id="SSF161111">
    <property type="entry name" value="Cation efflux protein transmembrane domain-like"/>
    <property type="match status" value="1"/>
</dbReference>
<evidence type="ECO:0000259" key="10">
    <source>
        <dbReference type="Pfam" id="PF01545"/>
    </source>
</evidence>
<keyword evidence="6 9" id="KW-1133">Transmembrane helix</keyword>
<reference evidence="12 13" key="1">
    <citation type="submission" date="2015-02" db="EMBL/GenBank/DDBJ databases">
        <title>Genome Sequencing of Rickettsiales.</title>
        <authorList>
            <person name="Daugherty S.C."/>
            <person name="Su Q."/>
            <person name="Abolude K."/>
            <person name="Beier-Sexton M."/>
            <person name="Carlyon J.A."/>
            <person name="Carter R."/>
            <person name="Day N.P."/>
            <person name="Dumler S.J."/>
            <person name="Dyachenko V."/>
            <person name="Godinez A."/>
            <person name="Kurtti T.J."/>
            <person name="Lichay M."/>
            <person name="Mullins K.E."/>
            <person name="Ott S."/>
            <person name="Pappas-Brown V."/>
            <person name="Paris D.H."/>
            <person name="Patel P."/>
            <person name="Richards A.L."/>
            <person name="Sadzewicz L."/>
            <person name="Sears K."/>
            <person name="Seidman D."/>
            <person name="Sengamalay N."/>
            <person name="Stenos J."/>
            <person name="Tallon L.J."/>
            <person name="Vincent G."/>
            <person name="Fraser C.M."/>
            <person name="Munderloh U."/>
            <person name="Dunning-Hotopp J.C."/>
        </authorList>
    </citation>
    <scope>NUCLEOTIDE SEQUENCE [LARGE SCALE GENOMIC DNA]</scope>
    <source>
        <strain evidence="12 13">RML An4</strain>
    </source>
</reference>
<comment type="similarity">
    <text evidence="2">Belongs to the cation diffusion facilitator (CDF) transporter (TC 2.A.4) family.</text>
</comment>
<dbReference type="InterPro" id="IPR058533">
    <property type="entry name" value="Cation_efflux_TM"/>
</dbReference>
<evidence type="ECO:0000256" key="1">
    <source>
        <dbReference type="ARBA" id="ARBA00004651"/>
    </source>
</evidence>
<feature type="transmembrane region" description="Helical" evidence="9">
    <location>
        <begin position="39"/>
        <end position="61"/>
    </location>
</feature>
<feature type="domain" description="Cation efflux protein cytoplasmic" evidence="11">
    <location>
        <begin position="210"/>
        <end position="287"/>
    </location>
</feature>
<dbReference type="GO" id="GO:0015093">
    <property type="term" value="F:ferrous iron transmembrane transporter activity"/>
    <property type="evidence" value="ECO:0007669"/>
    <property type="project" value="TreeGrafter"/>
</dbReference>
<dbReference type="Proteomes" id="UP000033661">
    <property type="component" value="Unassembled WGS sequence"/>
</dbReference>
<dbReference type="SUPFAM" id="SSF160240">
    <property type="entry name" value="Cation efflux protein cytoplasmic domain-like"/>
    <property type="match status" value="1"/>
</dbReference>
<sequence>MDINSRNLLIKSVSYLSVTTALIILSVKIYAWFVTDSQSILASLIDSMLDITSSFINLIALRFALQPPDYHHRFGHEKMQDLTLFSQSIFFFASAFFVGFSSIKSLFEKTQPENISDGTMIMYICIFLTIILVLYQTYVIKKTKSDIIKADKLHYFTDLLTNVIVIISLNLSDRFWFVDPLFGVVIALYIFHTSYSLFKKAFKNLVDHELPEQDRQKIIAIINKHRGVKGVHEMKTRYAAQKAFIQCHLEMDGNMSLYNAHEISDEIAFDILQEFPDSEIIIHQDPYGVEEHVNYREYIVR</sequence>
<evidence type="ECO:0000313" key="13">
    <source>
        <dbReference type="Proteomes" id="UP000033661"/>
    </source>
</evidence>